<protein>
    <recommendedName>
        <fullName evidence="4">DNA repair protein Rad52</fullName>
    </recommendedName>
</protein>
<evidence type="ECO:0000313" key="3">
    <source>
        <dbReference type="Proteomes" id="UP000596092"/>
    </source>
</evidence>
<feature type="compositionally biased region" description="Polar residues" evidence="1">
    <location>
        <begin position="146"/>
        <end position="169"/>
    </location>
</feature>
<dbReference type="RefSeq" id="WP_199263456.1">
    <property type="nucleotide sequence ID" value="NZ_CP054140.1"/>
</dbReference>
<dbReference type="EMBL" id="CP054140">
    <property type="protein sequence ID" value="QQG64625.1"/>
    <property type="molecule type" value="Genomic_DNA"/>
</dbReference>
<evidence type="ECO:0008006" key="4">
    <source>
        <dbReference type="Google" id="ProtNLM"/>
    </source>
</evidence>
<proteinExistence type="predicted"/>
<evidence type="ECO:0000256" key="1">
    <source>
        <dbReference type="SAM" id="MobiDB-lite"/>
    </source>
</evidence>
<dbReference type="Proteomes" id="UP000596092">
    <property type="component" value="Chromosome"/>
</dbReference>
<accession>A0A7T6APQ8</accession>
<keyword evidence="3" id="KW-1185">Reference proteome</keyword>
<evidence type="ECO:0000313" key="2">
    <source>
        <dbReference type="EMBL" id="QQG64625.1"/>
    </source>
</evidence>
<gene>
    <name evidence="2" type="ORF">HP555_01490</name>
</gene>
<organism evidence="2 3">
    <name type="scientific">Desulfobulbus oligotrophicus</name>
    <dbReference type="NCBI Taxonomy" id="1909699"/>
    <lineage>
        <taxon>Bacteria</taxon>
        <taxon>Pseudomonadati</taxon>
        <taxon>Thermodesulfobacteriota</taxon>
        <taxon>Desulfobulbia</taxon>
        <taxon>Desulfobulbales</taxon>
        <taxon>Desulfobulbaceae</taxon>
        <taxon>Desulfobulbus</taxon>
    </lineage>
</organism>
<dbReference type="KEGG" id="dog:HP555_01490"/>
<name>A0A7T6APQ8_9BACT</name>
<dbReference type="AlphaFoldDB" id="A0A7T6APQ8"/>
<feature type="region of interest" description="Disordered" evidence="1">
    <location>
        <begin position="146"/>
        <end position="184"/>
    </location>
</feature>
<sequence>MASLQEQIQSINERLRTFGIEAIQEIKMTDKGGNVIGQIKYGFRPQYVFDSVNEVLGPENWRYELTKEEIFESQAVAEVRLYVKIDGDWLCKGSHKGQMQIVKGNVGDAQKGAITDAIQKCMSLLSIGSDAYKGLLKNVYLQGTQRTQPPATQSNPQLKTKPASTTSQPAEPPANPSDPSATLPKIAGVSFEHRQGVIIAIGDHLFDKKELLKAAGFQWDKTGRTWMKQAA</sequence>
<reference evidence="2 3" key="1">
    <citation type="submission" date="2020-05" db="EMBL/GenBank/DDBJ databases">
        <title>Complete genome of Desulfobulbus oligotrophicus.</title>
        <authorList>
            <person name="Podar M."/>
        </authorList>
    </citation>
    <scope>NUCLEOTIDE SEQUENCE [LARGE SCALE GENOMIC DNA]</scope>
    <source>
        <strain evidence="2 3">Prop6</strain>
    </source>
</reference>